<evidence type="ECO:0000313" key="2">
    <source>
        <dbReference type="Proteomes" id="UP000207741"/>
    </source>
</evidence>
<organism evidence="1 2">
    <name type="scientific">Prochlorococcus phage P-TIM68</name>
    <dbReference type="NCBI Taxonomy" id="1542477"/>
    <lineage>
        <taxon>Viruses</taxon>
        <taxon>Duplodnaviria</taxon>
        <taxon>Heunggongvirae</taxon>
        <taxon>Uroviricota</taxon>
        <taxon>Caudoviricetes</taxon>
        <taxon>Pantevenvirales</taxon>
        <taxon>Kyanoviridae</taxon>
        <taxon>Haifavirus</taxon>
        <taxon>Haifavirus tim68</taxon>
    </lineage>
</organism>
<evidence type="ECO:0000313" key="1">
    <source>
        <dbReference type="EMBL" id="AIR93612.1"/>
    </source>
</evidence>
<proteinExistence type="predicted"/>
<dbReference type="RefSeq" id="YP_009213579.1">
    <property type="nucleotide sequence ID" value="NC_028955.1"/>
</dbReference>
<accession>A0A0K0KW51</accession>
<dbReference type="GeneID" id="26640123"/>
<keyword evidence="2" id="KW-1185">Reference proteome</keyword>
<dbReference type="EMBL" id="KM359505">
    <property type="protein sequence ID" value="AIR93612.1"/>
    <property type="molecule type" value="Genomic_DNA"/>
</dbReference>
<reference evidence="2" key="1">
    <citation type="submission" date="2014-08" db="EMBL/GenBank/DDBJ databases">
        <authorList>
            <person name="Edwards T."/>
        </authorList>
    </citation>
    <scope>NUCLEOTIDE SEQUENCE [LARGE SCALE GENOMIC DNA]</scope>
</reference>
<name>A0A0K0KW51_9CAUD</name>
<dbReference type="KEGG" id="vg:26640123"/>
<protein>
    <submittedName>
        <fullName evidence="1">Uncharacterized protein</fullName>
    </submittedName>
</protein>
<sequence>MIAFSQKYYSHLDEFQHQYNDIWFNKMLTMLKDDGQLYIPDINKSFNKLGQEV</sequence>
<dbReference type="Proteomes" id="UP000207741">
    <property type="component" value="Segment"/>
</dbReference>